<dbReference type="RefSeq" id="YP_009152881.1">
    <property type="nucleotide sequence ID" value="NC_027395.1"/>
</dbReference>
<dbReference type="InterPro" id="IPR027417">
    <property type="entry name" value="P-loop_NTPase"/>
</dbReference>
<evidence type="ECO:0000313" key="2">
    <source>
        <dbReference type="Proteomes" id="UP000031602"/>
    </source>
</evidence>
<proteinExistence type="predicted"/>
<dbReference type="OrthoDB" id="9664at10239"/>
<sequence length="297" mass="33493">MSEEVKALKKALAIKIKHLNFIRDELEELSNLSGYELQNELVEFQINIDGGKYVETTRAILPKVTGNKTSPVDYSHDHTEQLEMESQGNPALTNMVVDSHYKPLVVILNGPPGCGKDTIANAWVNAHSYHHNYSTKSFKEPMYKVAAAALGIPLENFLARYEDREWKEKPRPEWGGKSVRDLMISTSEDFLKPMFGNNHMGNLAVKSIKQEGLGQDDIVMFTDGGFDAEVRELEKNFHVQVVQVLRDGCSFDGDSRSYIEGEQRKTYLLFNDSTIESAVSDLDWIIAQAQDDIYGRG</sequence>
<dbReference type="SUPFAM" id="SSF52540">
    <property type="entry name" value="P-loop containing nucleoside triphosphate hydrolases"/>
    <property type="match status" value="1"/>
</dbReference>
<keyword evidence="1" id="KW-0067">ATP-binding</keyword>
<dbReference type="Gene3D" id="3.40.50.300">
    <property type="entry name" value="P-loop containing nucleotide triphosphate hydrolases"/>
    <property type="match status" value="1"/>
</dbReference>
<organism evidence="1 2">
    <name type="scientific">Escherichia phage vB_EcoP_SU10</name>
    <dbReference type="NCBI Taxonomy" id="1519788"/>
    <lineage>
        <taxon>Viruses</taxon>
        <taxon>Duplodnaviria</taxon>
        <taxon>Heunggongvirae</taxon>
        <taxon>Uroviricota</taxon>
        <taxon>Caudoviricetes</taxon>
        <taxon>Mktvariviridae</taxon>
        <taxon>Gordonclarkvirinae</taxon>
        <taxon>Kuravirus</taxon>
        <taxon>Kuravirus CHD5UKE1</taxon>
        <taxon>Kuravirus SU10</taxon>
    </lineage>
</organism>
<keyword evidence="1" id="KW-0547">Nucleotide-binding</keyword>
<reference evidence="1 2" key="1">
    <citation type="journal article" date="2014" name="PLoS ONE">
        <title>Genomic, Proteomic, Morphological, and Phylogenetic Analyses of vB_EcoP_SU10, a Podoviridae Phage with C3 Morphology.</title>
        <authorList>
            <person name="Mirzaei M.K."/>
            <person name="Eriksson H."/>
            <person name="Kasuga K."/>
            <person name="Haggard-Ljungquist E."/>
            <person name="Nilsson A.S."/>
        </authorList>
    </citation>
    <scope>NUCLEOTIDE SEQUENCE [LARGE SCALE GENOMIC DNA]</scope>
</reference>
<dbReference type="KEGG" id="vg:24725232"/>
<dbReference type="EMBL" id="KM044272">
    <property type="protein sequence ID" value="AIF71783.1"/>
    <property type="molecule type" value="Genomic_DNA"/>
</dbReference>
<dbReference type="GO" id="GO:0005524">
    <property type="term" value="F:ATP binding"/>
    <property type="evidence" value="ECO:0007669"/>
    <property type="project" value="UniProtKB-KW"/>
</dbReference>
<keyword evidence="2" id="KW-1185">Reference proteome</keyword>
<evidence type="ECO:0000313" key="1">
    <source>
        <dbReference type="EMBL" id="AIF71783.1"/>
    </source>
</evidence>
<dbReference type="Proteomes" id="UP000031602">
    <property type="component" value="Segment"/>
</dbReference>
<dbReference type="GeneID" id="24725232"/>
<accession>A0A0B4N1K1</accession>
<name>A0A0B4N1K1_9CAUD</name>
<gene>
    <name evidence="1" type="ORF">SU10_030</name>
</gene>
<protein>
    <submittedName>
        <fullName evidence="1">ATP-binding protein</fullName>
    </submittedName>
</protein>